<dbReference type="Gene3D" id="4.10.60.10">
    <property type="entry name" value="Zinc finger, CCHC-type"/>
    <property type="match status" value="1"/>
</dbReference>
<dbReference type="SUPFAM" id="SSF57756">
    <property type="entry name" value="Retrovirus zinc finger-like domains"/>
    <property type="match status" value="1"/>
</dbReference>
<dbReference type="AlphaFoldDB" id="A0A6L2NCN0"/>
<keyword evidence="1" id="KW-0863">Zinc-finger</keyword>
<dbReference type="InterPro" id="IPR036875">
    <property type="entry name" value="Znf_CCHC_sf"/>
</dbReference>
<dbReference type="InterPro" id="IPR001878">
    <property type="entry name" value="Znf_CCHC"/>
</dbReference>
<evidence type="ECO:0000313" key="3">
    <source>
        <dbReference type="EMBL" id="GEU82852.1"/>
    </source>
</evidence>
<evidence type="ECO:0000259" key="2">
    <source>
        <dbReference type="PROSITE" id="PS50158"/>
    </source>
</evidence>
<proteinExistence type="predicted"/>
<dbReference type="EMBL" id="BKCJ010008562">
    <property type="protein sequence ID" value="GEU82852.1"/>
    <property type="molecule type" value="Genomic_DNA"/>
</dbReference>
<dbReference type="GO" id="GO:0008270">
    <property type="term" value="F:zinc ion binding"/>
    <property type="evidence" value="ECO:0007669"/>
    <property type="project" value="UniProtKB-KW"/>
</dbReference>
<dbReference type="GO" id="GO:0003676">
    <property type="term" value="F:nucleic acid binding"/>
    <property type="evidence" value="ECO:0007669"/>
    <property type="project" value="InterPro"/>
</dbReference>
<keyword evidence="1" id="KW-0862">Zinc</keyword>
<accession>A0A6L2NCN0</accession>
<feature type="domain" description="CCHC-type" evidence="2">
    <location>
        <begin position="219"/>
        <end position="233"/>
    </location>
</feature>
<organism evidence="3">
    <name type="scientific">Tanacetum cinerariifolium</name>
    <name type="common">Dalmatian daisy</name>
    <name type="synonym">Chrysanthemum cinerariifolium</name>
    <dbReference type="NCBI Taxonomy" id="118510"/>
    <lineage>
        <taxon>Eukaryota</taxon>
        <taxon>Viridiplantae</taxon>
        <taxon>Streptophyta</taxon>
        <taxon>Embryophyta</taxon>
        <taxon>Tracheophyta</taxon>
        <taxon>Spermatophyta</taxon>
        <taxon>Magnoliopsida</taxon>
        <taxon>eudicotyledons</taxon>
        <taxon>Gunneridae</taxon>
        <taxon>Pentapetalae</taxon>
        <taxon>asterids</taxon>
        <taxon>campanulids</taxon>
        <taxon>Asterales</taxon>
        <taxon>Asteraceae</taxon>
        <taxon>Asteroideae</taxon>
        <taxon>Anthemideae</taxon>
        <taxon>Anthemidinae</taxon>
        <taxon>Tanacetum</taxon>
    </lineage>
</organism>
<dbReference type="Pfam" id="PF00098">
    <property type="entry name" value="zf-CCHC"/>
    <property type="match status" value="1"/>
</dbReference>
<dbReference type="PROSITE" id="PS50158">
    <property type="entry name" value="ZF_CCHC"/>
    <property type="match status" value="1"/>
</dbReference>
<evidence type="ECO:0000256" key="1">
    <source>
        <dbReference type="PROSITE-ProRule" id="PRU00047"/>
    </source>
</evidence>
<comment type="caution">
    <text evidence="3">The sequence shown here is derived from an EMBL/GenBank/DDBJ whole genome shotgun (WGS) entry which is preliminary data.</text>
</comment>
<sequence>MKKFKKDIFKQREEINDRVAEMFRHLKELTTNQTPKKVLTGEEARHPVTKHVNSISLIIVEEEKNVKGNEVVDENVMKPDRSDAVVPLKEVDKMNRVENKTESEPVRSANELVEAPSSRNIGYYLKHKINEKLIKGLIENQRFNDSLGGQLNAAPVLEVENFTNWKKSFDDEEDTRSSQEYMNDLEEEYQGRALLAKSKRFFKKGTQWFSSAKATDQTKCHKCGKKGHFARDCWSKTSVPSYQSPFQQNFSIHLSKNLN</sequence>
<gene>
    <name evidence="3" type="ORF">Tci_054830</name>
</gene>
<keyword evidence="1" id="KW-0479">Metal-binding</keyword>
<name>A0A6L2NCN0_TANCI</name>
<reference evidence="3" key="1">
    <citation type="journal article" date="2019" name="Sci. Rep.">
        <title>Draft genome of Tanacetum cinerariifolium, the natural source of mosquito coil.</title>
        <authorList>
            <person name="Yamashiro T."/>
            <person name="Shiraishi A."/>
            <person name="Satake H."/>
            <person name="Nakayama K."/>
        </authorList>
    </citation>
    <scope>NUCLEOTIDE SEQUENCE</scope>
</reference>
<protein>
    <submittedName>
        <fullName evidence="3">Retrovirus-related Pol polyprotein from transposon TNT 1-94</fullName>
    </submittedName>
</protein>
<dbReference type="SMART" id="SM00343">
    <property type="entry name" value="ZnF_C2HC"/>
    <property type="match status" value="1"/>
</dbReference>